<dbReference type="RefSeq" id="WP_158318749.1">
    <property type="nucleotide sequence ID" value="NZ_CP003915.1"/>
</dbReference>
<dbReference type="EMBL" id="CP003915">
    <property type="protein sequence ID" value="AHG65397.1"/>
    <property type="molecule type" value="Genomic_DNA"/>
</dbReference>
<keyword evidence="1" id="KW-0812">Transmembrane</keyword>
<name>W0PHX3_ADVMD</name>
<evidence type="ECO:0000256" key="1">
    <source>
        <dbReference type="SAM" id="Phobius"/>
    </source>
</evidence>
<dbReference type="Proteomes" id="UP000019095">
    <property type="component" value="Chromosome"/>
</dbReference>
<keyword evidence="1" id="KW-0472">Membrane</keyword>
<proteinExistence type="predicted"/>
<dbReference type="AlphaFoldDB" id="W0PHX3"/>
<organism evidence="2 3">
    <name type="scientific">Advenella mimigardefordensis (strain DSM 17166 / LMG 22922 / DPN7)</name>
    <dbReference type="NCBI Taxonomy" id="1247726"/>
    <lineage>
        <taxon>Bacteria</taxon>
        <taxon>Pseudomonadati</taxon>
        <taxon>Pseudomonadota</taxon>
        <taxon>Betaproteobacteria</taxon>
        <taxon>Burkholderiales</taxon>
        <taxon>Alcaligenaceae</taxon>
    </lineage>
</organism>
<feature type="transmembrane region" description="Helical" evidence="1">
    <location>
        <begin position="20"/>
        <end position="37"/>
    </location>
</feature>
<accession>W0PHX3</accession>
<keyword evidence="3" id="KW-1185">Reference proteome</keyword>
<dbReference type="PATRIC" id="fig|1247726.3.peg.3688"/>
<evidence type="ECO:0000313" key="2">
    <source>
        <dbReference type="EMBL" id="AHG65397.1"/>
    </source>
</evidence>
<gene>
    <name evidence="2" type="ORF">MIM_c33360</name>
</gene>
<evidence type="ECO:0000313" key="3">
    <source>
        <dbReference type="Proteomes" id="UP000019095"/>
    </source>
</evidence>
<sequence>MKASRPLNILGFGEPFATRWSLALTFGALVYVGYRLANRLIVMQFDVSGYTT</sequence>
<keyword evidence="1" id="KW-1133">Transmembrane helix</keyword>
<protein>
    <submittedName>
        <fullName evidence="2">Uncharacterized protein</fullName>
    </submittedName>
</protein>
<reference evidence="2 3" key="1">
    <citation type="journal article" date="2014" name="Microbiology">
        <title>Unravelling the complete genome sequence of Advenella mimigardefordensis strain DPN7T and novel insights in the catabolism of the xenobiotic polythioester precursor 3,3'-dithiodipropionate.</title>
        <authorList>
            <person name="Wubbeler J.H."/>
            <person name="Hiessl S."/>
            <person name="Schuldes J."/>
            <person name="Thurmer A."/>
            <person name="Daniel R."/>
            <person name="Steinbuchel A."/>
        </authorList>
    </citation>
    <scope>NUCLEOTIDE SEQUENCE [LARGE SCALE GENOMIC DNA]</scope>
    <source>
        <strain evidence="3">DSM 17166 / LMG 22922 / DPN7</strain>
    </source>
</reference>
<dbReference type="KEGG" id="amim:MIM_c33360"/>
<dbReference type="HOGENOM" id="CLU_3075923_0_0_4"/>